<name>A0A6H5I8A8_9HYME</name>
<sequence length="265" mass="31209">MYLVEKSSIRSLKLQYPTLWLFNVLHRSLHFFCFVERERDETKKRLHAANVITLLDRPGHVVCKSIQADAHNGGILIRSPKCLRSVDRVKMKKVHYIHRSTRAKKRERPIVEFPRESTNYIRTVYAASTFRYNKIIRSNIIIILRAISEKLDYDDNRDATTTSGLVCELRAAARVYISSEKGSRSNYKEYERGKRDERSETRLIENYLGSNIKLCYKECHEKFDTFKGVVSEKLKQIIRDRVCSEIQDDIYFNNEHFHITPTASR</sequence>
<accession>A0A6H5I8A8</accession>
<organism evidence="1 2">
    <name type="scientific">Trichogramma brassicae</name>
    <dbReference type="NCBI Taxonomy" id="86971"/>
    <lineage>
        <taxon>Eukaryota</taxon>
        <taxon>Metazoa</taxon>
        <taxon>Ecdysozoa</taxon>
        <taxon>Arthropoda</taxon>
        <taxon>Hexapoda</taxon>
        <taxon>Insecta</taxon>
        <taxon>Pterygota</taxon>
        <taxon>Neoptera</taxon>
        <taxon>Endopterygota</taxon>
        <taxon>Hymenoptera</taxon>
        <taxon>Apocrita</taxon>
        <taxon>Proctotrupomorpha</taxon>
        <taxon>Chalcidoidea</taxon>
        <taxon>Trichogrammatidae</taxon>
        <taxon>Trichogramma</taxon>
    </lineage>
</organism>
<protein>
    <submittedName>
        <fullName evidence="1">Uncharacterized protein</fullName>
    </submittedName>
</protein>
<dbReference type="Proteomes" id="UP000479190">
    <property type="component" value="Unassembled WGS sequence"/>
</dbReference>
<evidence type="ECO:0000313" key="1">
    <source>
        <dbReference type="EMBL" id="CAB0032844.1"/>
    </source>
</evidence>
<proteinExistence type="predicted"/>
<dbReference type="AlphaFoldDB" id="A0A6H5I8A8"/>
<gene>
    <name evidence="1" type="ORF">TBRA_LOCUS4770</name>
</gene>
<reference evidence="1 2" key="1">
    <citation type="submission" date="2020-02" db="EMBL/GenBank/DDBJ databases">
        <authorList>
            <person name="Ferguson B K."/>
        </authorList>
    </citation>
    <scope>NUCLEOTIDE SEQUENCE [LARGE SCALE GENOMIC DNA]</scope>
</reference>
<dbReference type="EMBL" id="CADCXV010000690">
    <property type="protein sequence ID" value="CAB0032844.1"/>
    <property type="molecule type" value="Genomic_DNA"/>
</dbReference>
<evidence type="ECO:0000313" key="2">
    <source>
        <dbReference type="Proteomes" id="UP000479190"/>
    </source>
</evidence>
<keyword evidence="2" id="KW-1185">Reference proteome</keyword>